<gene>
    <name evidence="10" type="ORF">AAFC00_001232</name>
</gene>
<evidence type="ECO:0000313" key="11">
    <source>
        <dbReference type="Proteomes" id="UP001562354"/>
    </source>
</evidence>
<evidence type="ECO:0000313" key="10">
    <source>
        <dbReference type="EMBL" id="KAL1311014.1"/>
    </source>
</evidence>
<keyword evidence="11" id="KW-1185">Reference proteome</keyword>
<feature type="compositionally biased region" description="Polar residues" evidence="8">
    <location>
        <begin position="135"/>
        <end position="144"/>
    </location>
</feature>
<dbReference type="InterPro" id="IPR036236">
    <property type="entry name" value="Znf_C2H2_sf"/>
</dbReference>
<feature type="compositionally biased region" description="Polar residues" evidence="8">
    <location>
        <begin position="339"/>
        <end position="368"/>
    </location>
</feature>
<feature type="compositionally biased region" description="Low complexity" evidence="8">
    <location>
        <begin position="325"/>
        <end position="338"/>
    </location>
</feature>
<evidence type="ECO:0000259" key="9">
    <source>
        <dbReference type="PROSITE" id="PS50157"/>
    </source>
</evidence>
<feature type="compositionally biased region" description="Acidic residues" evidence="8">
    <location>
        <begin position="115"/>
        <end position="125"/>
    </location>
</feature>
<dbReference type="PANTHER" id="PTHR40626">
    <property type="entry name" value="MIP31509P"/>
    <property type="match status" value="1"/>
</dbReference>
<feature type="region of interest" description="Disordered" evidence="8">
    <location>
        <begin position="1"/>
        <end position="153"/>
    </location>
</feature>
<dbReference type="InterPro" id="IPR051059">
    <property type="entry name" value="VerF-like"/>
</dbReference>
<feature type="compositionally biased region" description="Low complexity" evidence="8">
    <location>
        <begin position="266"/>
        <end position="276"/>
    </location>
</feature>
<evidence type="ECO:0000256" key="6">
    <source>
        <dbReference type="ARBA" id="ARBA00023242"/>
    </source>
</evidence>
<comment type="subcellular location">
    <subcellularLocation>
        <location evidence="1">Nucleus</location>
    </subcellularLocation>
</comment>
<comment type="caution">
    <text evidence="10">The sequence shown here is derived from an EMBL/GenBank/DDBJ whole genome shotgun (WGS) entry which is preliminary data.</text>
</comment>
<dbReference type="InterPro" id="IPR013087">
    <property type="entry name" value="Znf_C2H2_type"/>
</dbReference>
<feature type="compositionally biased region" description="Basic residues" evidence="8">
    <location>
        <begin position="251"/>
        <end position="262"/>
    </location>
</feature>
<proteinExistence type="predicted"/>
<keyword evidence="4 7" id="KW-0863">Zinc-finger</keyword>
<organism evidence="10 11">
    <name type="scientific">Neodothiora populina</name>
    <dbReference type="NCBI Taxonomy" id="2781224"/>
    <lineage>
        <taxon>Eukaryota</taxon>
        <taxon>Fungi</taxon>
        <taxon>Dikarya</taxon>
        <taxon>Ascomycota</taxon>
        <taxon>Pezizomycotina</taxon>
        <taxon>Dothideomycetes</taxon>
        <taxon>Dothideomycetidae</taxon>
        <taxon>Dothideales</taxon>
        <taxon>Dothioraceae</taxon>
        <taxon>Neodothiora</taxon>
    </lineage>
</organism>
<evidence type="ECO:0000256" key="1">
    <source>
        <dbReference type="ARBA" id="ARBA00004123"/>
    </source>
</evidence>
<protein>
    <recommendedName>
        <fullName evidence="9">C2H2-type domain-containing protein</fullName>
    </recommendedName>
</protein>
<keyword evidence="2" id="KW-0479">Metal-binding</keyword>
<dbReference type="GeneID" id="95974935"/>
<feature type="region of interest" description="Disordered" evidence="8">
    <location>
        <begin position="213"/>
        <end position="309"/>
    </location>
</feature>
<feature type="region of interest" description="Disordered" evidence="8">
    <location>
        <begin position="624"/>
        <end position="659"/>
    </location>
</feature>
<feature type="region of interest" description="Disordered" evidence="8">
    <location>
        <begin position="434"/>
        <end position="533"/>
    </location>
</feature>
<feature type="compositionally biased region" description="Polar residues" evidence="8">
    <location>
        <begin position="376"/>
        <end position="388"/>
    </location>
</feature>
<reference evidence="10 11" key="1">
    <citation type="submission" date="2024-07" db="EMBL/GenBank/DDBJ databases">
        <title>Draft sequence of the Neodothiora populina.</title>
        <authorList>
            <person name="Drown D.D."/>
            <person name="Schuette U.S."/>
            <person name="Buechlein A.B."/>
            <person name="Rusch D.R."/>
            <person name="Winton L.W."/>
            <person name="Adams G.A."/>
        </authorList>
    </citation>
    <scope>NUCLEOTIDE SEQUENCE [LARGE SCALE GENOMIC DNA]</scope>
    <source>
        <strain evidence="10 11">CPC 39397</strain>
    </source>
</reference>
<evidence type="ECO:0000256" key="3">
    <source>
        <dbReference type="ARBA" id="ARBA00022737"/>
    </source>
</evidence>
<evidence type="ECO:0000256" key="4">
    <source>
        <dbReference type="ARBA" id="ARBA00022771"/>
    </source>
</evidence>
<feature type="compositionally biased region" description="Polar residues" evidence="8">
    <location>
        <begin position="641"/>
        <end position="657"/>
    </location>
</feature>
<dbReference type="PANTHER" id="PTHR40626:SF11">
    <property type="entry name" value="ZINC FINGER PROTEIN YPR022C"/>
    <property type="match status" value="1"/>
</dbReference>
<feature type="region of interest" description="Disordered" evidence="8">
    <location>
        <begin position="324"/>
        <end position="389"/>
    </location>
</feature>
<evidence type="ECO:0000256" key="5">
    <source>
        <dbReference type="ARBA" id="ARBA00022833"/>
    </source>
</evidence>
<feature type="domain" description="C2H2-type" evidence="9">
    <location>
        <begin position="186"/>
        <end position="213"/>
    </location>
</feature>
<keyword evidence="6" id="KW-0539">Nucleus</keyword>
<name>A0ABR3PN91_9PEZI</name>
<keyword evidence="3" id="KW-0677">Repeat</keyword>
<dbReference type="RefSeq" id="XP_069203863.1">
    <property type="nucleotide sequence ID" value="XM_069340395.1"/>
</dbReference>
<evidence type="ECO:0000256" key="7">
    <source>
        <dbReference type="PROSITE-ProRule" id="PRU00042"/>
    </source>
</evidence>
<dbReference type="SUPFAM" id="SSF57667">
    <property type="entry name" value="beta-beta-alpha zinc fingers"/>
    <property type="match status" value="1"/>
</dbReference>
<dbReference type="PROSITE" id="PS50157">
    <property type="entry name" value="ZINC_FINGER_C2H2_2"/>
    <property type="match status" value="2"/>
</dbReference>
<dbReference type="EMBL" id="JBFMKM010000003">
    <property type="protein sequence ID" value="KAL1311014.1"/>
    <property type="molecule type" value="Genomic_DNA"/>
</dbReference>
<evidence type="ECO:0000256" key="2">
    <source>
        <dbReference type="ARBA" id="ARBA00022723"/>
    </source>
</evidence>
<keyword evidence="5" id="KW-0862">Zinc</keyword>
<sequence length="769" mass="83571">MSDKDSDKPTPSVAGRKRSGSMSVAGDNTPTTPRQTARFLDRPLKESSAVLSAQSTSNTPTKKDFSSSSIQGQRPLPLDPFSPSKMSETSTAAIRELSREDSKHSVRSGQSNDSQDVDMADDDEGQDGHDRSDNESVNSDSQNPPHKKKKKGQRFFCTDYPPCQLSFTRSEHLARHIRKHTGERPFQCHCSRRFSRLDNLRQHAQTVHVNEDIPGDSLAATGTRFQRQIRTDRVRPPNTRPRASTASSHGGHSHGTHSRGHSRNLSASSIGSTTSSVGLMEDTRPRPAPLAISQEGTHGRLSMETFNPAMGPAATSTQYAVYQQPPSGYSTPTSTTFSAGASSPQFSSGMPSPPSTLSRSSFYNGTRTPSRRLSVPSGSSMYQQSSHGATYPPPYYGQLPASSSVPGFSHANVVASPTSSVFSHGRRESDAELEWRRRTWHPGTNPNYAPRPATSGLSYHQTPDDAAPAMSSQPAASQVTRLPGIESFDHAPPPPGAAPKNSATSPPQGVSHSRSLSYASVGESVGQEERRPSAWEAGLQQNLNRLEIGPSAPPRGSWHQHSKSLSYIRPTTAPHLGYPQQTYQQAAPPALQAPAEIRQPSYEAQPIRRDSMHKRHAWYGASGPGLQQGSQPIPIGHRTSPESISSDGVPTPSTSQGREMHPAIRHANGMIEMQPRSSAPNSMTAEEQHRMMQGHYQYKPEPIRADSGFHAYPHPAGQMPTTYVMHSGHDAQTQHEYHEATPRSNNDMGRLEALVAVATSENRAVEHRG</sequence>
<evidence type="ECO:0000256" key="8">
    <source>
        <dbReference type="SAM" id="MobiDB-lite"/>
    </source>
</evidence>
<feature type="compositionally biased region" description="Polar residues" evidence="8">
    <location>
        <begin position="49"/>
        <end position="72"/>
    </location>
</feature>
<feature type="compositionally biased region" description="Polar residues" evidence="8">
    <location>
        <begin position="20"/>
        <end position="35"/>
    </location>
</feature>
<feature type="compositionally biased region" description="Low complexity" evidence="8">
    <location>
        <begin position="464"/>
        <end position="478"/>
    </location>
</feature>
<dbReference type="Gene3D" id="3.30.160.60">
    <property type="entry name" value="Classic Zinc Finger"/>
    <property type="match status" value="2"/>
</dbReference>
<dbReference type="Proteomes" id="UP001562354">
    <property type="component" value="Unassembled WGS sequence"/>
</dbReference>
<feature type="compositionally biased region" description="Polar residues" evidence="8">
    <location>
        <begin position="501"/>
        <end position="518"/>
    </location>
</feature>
<feature type="domain" description="C2H2-type" evidence="9">
    <location>
        <begin position="155"/>
        <end position="185"/>
    </location>
</feature>
<accession>A0ABR3PN91</accession>